<dbReference type="EMBL" id="MN577571">
    <property type="protein sequence ID" value="QGT50709.1"/>
    <property type="molecule type" value="Genomic_DNA"/>
</dbReference>
<feature type="transmembrane region" description="Helical" evidence="4">
    <location>
        <begin position="767"/>
        <end position="785"/>
    </location>
</feature>
<keyword evidence="2 4" id="KW-1133">Transmembrane helix</keyword>
<organism evidence="6">
    <name type="scientific">uncultured Elusimicrobia bacterium</name>
    <dbReference type="NCBI Taxonomy" id="699876"/>
    <lineage>
        <taxon>Bacteria</taxon>
        <taxon>Pseudomonadati</taxon>
        <taxon>Elusimicrobiota</taxon>
        <taxon>Elusimicrobia</taxon>
        <taxon>environmental samples</taxon>
    </lineage>
</organism>
<dbReference type="InterPro" id="IPR011701">
    <property type="entry name" value="MFS"/>
</dbReference>
<evidence type="ECO:0000256" key="3">
    <source>
        <dbReference type="ARBA" id="ARBA00023136"/>
    </source>
</evidence>
<feature type="transmembrane region" description="Helical" evidence="4">
    <location>
        <begin position="510"/>
        <end position="530"/>
    </location>
</feature>
<reference evidence="6" key="1">
    <citation type="journal article" date="2020" name="J. ISSAAS">
        <title>Lactobacilli and other gastrointestinal microbiota of Peromyscus leucopus, reservoir host for agents of Lyme disease and other zoonoses in North America.</title>
        <authorList>
            <person name="Milovic A."/>
            <person name="Bassam K."/>
            <person name="Shao H."/>
            <person name="Chatzistamou I."/>
            <person name="Tufts D.M."/>
            <person name="Diuk-Wasser M."/>
            <person name="Barbour A.G."/>
        </authorList>
    </citation>
    <scope>NUCLEOTIDE SEQUENCE</scope>
    <source>
        <strain evidence="6">LL30</strain>
    </source>
</reference>
<name>A0A650ELS4_9BACT</name>
<dbReference type="InterPro" id="IPR036259">
    <property type="entry name" value="MFS_trans_sf"/>
</dbReference>
<sequence length="858" mass="90896">MKKLTAVLVIFSLLGGNLSAAYAQMPRKFIQGSAAAKQSLKSLQYAPALRSAQAAARTAALSTQVERGARTAVLGNRPKFAELRLRALEGRTAFLPQAMLAHPVPAERAELLRRHFAAAAKEASEEELLQASAFWRADLAEHVQTPEVTYDALADAAALGIFCAEADLNQLFAFYQHAKPTPLAAEAAAVWTRALLVQQKYRELETFFAEENGVYPALQNGIAAYAREHGLPVSISITPQPKKEAAQNQPIEAEYGQACQLAADPSKEATALWVNLAHRPATHAAVRSVWINLARRTATPAAVRAVSVTLPNAALQMPDNLALSAQDILAGETAGTASAGKAVHRAEQTAPINTAPAAPQTAASSGVLYGGIPLPAIWNAAKNTLSKLKKLFSRAKKPAAPAVPPQDGARTAFQRAGIYMASYVMGLEVATPVLANFGSSFGLSLEENILVAVATYLPYSLGAIFSNWTKKVLGRKHSMNLGLALMGGGLLAGVTLCGLNGAFVPEADTLLHFYKALACITAASFGGVLIHNSVGPMMTELNKGASELVRQKRNTYTEFSRAIGMASSFAFPFLATKVLGMDWSLAFALPLPLVGAAALGVNLAKLPNTKPVPATLPTTADTGKGLLKKIKNNEYVRLFKEEKGVGAFVGGLFIMNAVEMAINSGFLFLLPSMTTDQSSQYLFGLAQFAAPFLLGRYLAGKFLQWFPKHNMSVATLLAAGGGLASLGALDNVYALTAALFLAETGISTGFTLGFARTAKTPETQDRVVSLIVASALSCAFGPLLLTQLAQTLIDAGILSAETATAAAMIGIPSGLAFLSAMLFKRVENLGEATNSMIKKILSFIKKSVYHPKQRRKRS</sequence>
<feature type="transmembrane region" description="Helical" evidence="4">
    <location>
        <begin position="711"/>
        <end position="729"/>
    </location>
</feature>
<feature type="transmembrane region" description="Helical" evidence="4">
    <location>
        <begin position="585"/>
        <end position="604"/>
    </location>
</feature>
<evidence type="ECO:0000256" key="1">
    <source>
        <dbReference type="ARBA" id="ARBA00022692"/>
    </source>
</evidence>
<evidence type="ECO:0000313" key="6">
    <source>
        <dbReference type="EMBL" id="QGT50709.1"/>
    </source>
</evidence>
<feature type="transmembrane region" description="Helical" evidence="4">
    <location>
        <begin position="681"/>
        <end position="699"/>
    </location>
</feature>
<feature type="transmembrane region" description="Helical" evidence="4">
    <location>
        <begin position="559"/>
        <end position="579"/>
    </location>
</feature>
<dbReference type="Pfam" id="PF07690">
    <property type="entry name" value="MFS_1"/>
    <property type="match status" value="1"/>
</dbReference>
<evidence type="ECO:0000256" key="4">
    <source>
        <dbReference type="SAM" id="Phobius"/>
    </source>
</evidence>
<keyword evidence="1 4" id="KW-0812">Transmembrane</keyword>
<evidence type="ECO:0008006" key="7">
    <source>
        <dbReference type="Google" id="ProtNLM"/>
    </source>
</evidence>
<evidence type="ECO:0000256" key="5">
    <source>
        <dbReference type="SAM" id="SignalP"/>
    </source>
</evidence>
<proteinExistence type="predicted"/>
<feature type="transmembrane region" description="Helical" evidence="4">
    <location>
        <begin position="735"/>
        <end position="755"/>
    </location>
</feature>
<dbReference type="Gene3D" id="1.20.1250.20">
    <property type="entry name" value="MFS general substrate transporter like domains"/>
    <property type="match status" value="1"/>
</dbReference>
<dbReference type="SUPFAM" id="SSF103473">
    <property type="entry name" value="MFS general substrate transporter"/>
    <property type="match status" value="1"/>
</dbReference>
<feature type="transmembrane region" description="Helical" evidence="4">
    <location>
        <begin position="645"/>
        <end position="669"/>
    </location>
</feature>
<feature type="transmembrane region" description="Helical" evidence="4">
    <location>
        <begin position="449"/>
        <end position="469"/>
    </location>
</feature>
<feature type="transmembrane region" description="Helical" evidence="4">
    <location>
        <begin position="805"/>
        <end position="823"/>
    </location>
</feature>
<dbReference type="AlphaFoldDB" id="A0A650ELS4"/>
<gene>
    <name evidence="6" type="ORF">Elusimicrob1349_1790</name>
</gene>
<feature type="signal peptide" evidence="5">
    <location>
        <begin position="1"/>
        <end position="23"/>
    </location>
</feature>
<keyword evidence="3 4" id="KW-0472">Membrane</keyword>
<protein>
    <recommendedName>
        <fullName evidence="7">Major facilitator superfamily (MFS) profile domain-containing protein</fullName>
    </recommendedName>
</protein>
<feature type="chain" id="PRO_5024855259" description="Major facilitator superfamily (MFS) profile domain-containing protein" evidence="5">
    <location>
        <begin position="24"/>
        <end position="858"/>
    </location>
</feature>
<evidence type="ECO:0000256" key="2">
    <source>
        <dbReference type="ARBA" id="ARBA00022989"/>
    </source>
</evidence>
<accession>A0A650ELS4</accession>
<feature type="transmembrane region" description="Helical" evidence="4">
    <location>
        <begin position="481"/>
        <end position="504"/>
    </location>
</feature>
<keyword evidence="5" id="KW-0732">Signal</keyword>
<dbReference type="GO" id="GO:0022857">
    <property type="term" value="F:transmembrane transporter activity"/>
    <property type="evidence" value="ECO:0007669"/>
    <property type="project" value="InterPro"/>
</dbReference>